<name>A0A2P2Q5X3_RHIMU</name>
<proteinExistence type="predicted"/>
<organism evidence="1">
    <name type="scientific">Rhizophora mucronata</name>
    <name type="common">Asiatic mangrove</name>
    <dbReference type="NCBI Taxonomy" id="61149"/>
    <lineage>
        <taxon>Eukaryota</taxon>
        <taxon>Viridiplantae</taxon>
        <taxon>Streptophyta</taxon>
        <taxon>Embryophyta</taxon>
        <taxon>Tracheophyta</taxon>
        <taxon>Spermatophyta</taxon>
        <taxon>Magnoliopsida</taxon>
        <taxon>eudicotyledons</taxon>
        <taxon>Gunneridae</taxon>
        <taxon>Pentapetalae</taxon>
        <taxon>rosids</taxon>
        <taxon>fabids</taxon>
        <taxon>Malpighiales</taxon>
        <taxon>Rhizophoraceae</taxon>
        <taxon>Rhizophora</taxon>
    </lineage>
</organism>
<dbReference type="EMBL" id="GGEC01081882">
    <property type="protein sequence ID" value="MBX62366.1"/>
    <property type="molecule type" value="Transcribed_RNA"/>
</dbReference>
<protein>
    <submittedName>
        <fullName evidence="1">Uncharacterized protein</fullName>
    </submittedName>
</protein>
<reference evidence="1" key="1">
    <citation type="submission" date="2018-02" db="EMBL/GenBank/DDBJ databases">
        <title>Rhizophora mucronata_Transcriptome.</title>
        <authorList>
            <person name="Meera S.P."/>
            <person name="Sreeshan A."/>
            <person name="Augustine A."/>
        </authorList>
    </citation>
    <scope>NUCLEOTIDE SEQUENCE</scope>
    <source>
        <tissue evidence="1">Leaf</tissue>
    </source>
</reference>
<evidence type="ECO:0000313" key="1">
    <source>
        <dbReference type="EMBL" id="MBX62366.1"/>
    </source>
</evidence>
<accession>A0A2P2Q5X3</accession>
<dbReference type="AlphaFoldDB" id="A0A2P2Q5X3"/>
<sequence length="37" mass="4237">MQSVALSFCYGKIVSEDRSWRFEVLSLAKTSTCEAHR</sequence>